<evidence type="ECO:0000313" key="4">
    <source>
        <dbReference type="EMBL" id="MDH6220989.1"/>
    </source>
</evidence>
<evidence type="ECO:0000313" key="5">
    <source>
        <dbReference type="Proteomes" id="UP001160499"/>
    </source>
</evidence>
<dbReference type="Pfam" id="PF01471">
    <property type="entry name" value="PG_binding_1"/>
    <property type="match status" value="1"/>
</dbReference>
<dbReference type="RefSeq" id="WP_280881746.1">
    <property type="nucleotide sequence ID" value="NZ_JARXVH010000020.1"/>
</dbReference>
<evidence type="ECO:0000256" key="2">
    <source>
        <dbReference type="SAM" id="Phobius"/>
    </source>
</evidence>
<dbReference type="Gene3D" id="1.10.101.10">
    <property type="entry name" value="PGBD-like superfamily/PGBD"/>
    <property type="match status" value="1"/>
</dbReference>
<sequence length="442" mass="44305">MTAPDDTHERESARPGGDPPGPLEVRASGVLATEPETDTAVQTAGGGHGPAVPAEENQAGGRKRHPLRTSLIVLVAIVVAAAAGLAASGVLGGSGDDGASEAPTGPSATAKVKRTTLTDSETVSGNIGYGEASTVQAVSGGGSGQGGAGGSGGSGILTWVPKAGDTITRGGNVYSVNQQKTPLLYGSIPFYRTMRSGDSGSDVKILEANLKALGYDGFTADSTYNAATAAAVQEWQDDLNREETGVVVPGDAVVASGARKVSAVQASTGTAPSGPLLIWTATERVVTVELEAQYEDLVEVGTRAKVTLPDGGTVEGTVTDVGAPSNVSDDQSGDAADAGGSDSDKEATLPVELRVKDQKGLGDYQAASVDVTLESESRKNVLAVPVNALVARNGGGYALEVVKPSAPHGVEYVPVKLGMFADSLVEVSGAGITEGTVVGVAK</sequence>
<protein>
    <recommendedName>
        <fullName evidence="3">Peptidoglycan binding-like domain-containing protein</fullName>
    </recommendedName>
</protein>
<accession>A0ABT6LXF4</accession>
<feature type="compositionally biased region" description="Low complexity" evidence="1">
    <location>
        <begin position="310"/>
        <end position="341"/>
    </location>
</feature>
<feature type="region of interest" description="Disordered" evidence="1">
    <location>
        <begin position="1"/>
        <end position="63"/>
    </location>
</feature>
<feature type="domain" description="Peptidoglycan binding-like" evidence="3">
    <location>
        <begin position="199"/>
        <end position="247"/>
    </location>
</feature>
<evidence type="ECO:0000259" key="3">
    <source>
        <dbReference type="Pfam" id="PF01471"/>
    </source>
</evidence>
<dbReference type="EMBL" id="JARXVH010000020">
    <property type="protein sequence ID" value="MDH6220989.1"/>
    <property type="molecule type" value="Genomic_DNA"/>
</dbReference>
<name>A0ABT6LXF4_9ACTN</name>
<dbReference type="InterPro" id="IPR036365">
    <property type="entry name" value="PGBD-like_sf"/>
</dbReference>
<feature type="transmembrane region" description="Helical" evidence="2">
    <location>
        <begin position="71"/>
        <end position="91"/>
    </location>
</feature>
<feature type="compositionally biased region" description="Basic and acidic residues" evidence="1">
    <location>
        <begin position="1"/>
        <end position="13"/>
    </location>
</feature>
<comment type="caution">
    <text evidence="4">The sequence shown here is derived from an EMBL/GenBank/DDBJ whole genome shotgun (WGS) entry which is preliminary data.</text>
</comment>
<keyword evidence="5" id="KW-1185">Reference proteome</keyword>
<dbReference type="Gene3D" id="2.40.420.20">
    <property type="match status" value="1"/>
</dbReference>
<keyword evidence="2" id="KW-1133">Transmembrane helix</keyword>
<gene>
    <name evidence="4" type="ORF">M2283_008331</name>
</gene>
<reference evidence="4 5" key="1">
    <citation type="submission" date="2023-04" db="EMBL/GenBank/DDBJ databases">
        <title>Forest soil microbial communities from Buena Vista Peninsula, Colon Province, Panama.</title>
        <authorList>
            <person name="Bouskill N."/>
        </authorList>
    </citation>
    <scope>NUCLEOTIDE SEQUENCE [LARGE SCALE GENOMIC DNA]</scope>
    <source>
        <strain evidence="4 5">GGS1</strain>
    </source>
</reference>
<feature type="region of interest" description="Disordered" evidence="1">
    <location>
        <begin position="93"/>
        <end position="128"/>
    </location>
</feature>
<proteinExistence type="predicted"/>
<dbReference type="SUPFAM" id="SSF47090">
    <property type="entry name" value="PGBD-like"/>
    <property type="match status" value="1"/>
</dbReference>
<evidence type="ECO:0000256" key="1">
    <source>
        <dbReference type="SAM" id="MobiDB-lite"/>
    </source>
</evidence>
<organism evidence="4 5">
    <name type="scientific">Streptomyces pseudovenezuelae</name>
    <dbReference type="NCBI Taxonomy" id="67350"/>
    <lineage>
        <taxon>Bacteria</taxon>
        <taxon>Bacillati</taxon>
        <taxon>Actinomycetota</taxon>
        <taxon>Actinomycetes</taxon>
        <taxon>Kitasatosporales</taxon>
        <taxon>Streptomycetaceae</taxon>
        <taxon>Streptomyces</taxon>
        <taxon>Streptomyces aurantiacus group</taxon>
    </lineage>
</organism>
<feature type="compositionally biased region" description="Polar residues" evidence="1">
    <location>
        <begin position="115"/>
        <end position="125"/>
    </location>
</feature>
<dbReference type="Proteomes" id="UP001160499">
    <property type="component" value="Unassembled WGS sequence"/>
</dbReference>
<dbReference type="InterPro" id="IPR036366">
    <property type="entry name" value="PGBDSf"/>
</dbReference>
<keyword evidence="2" id="KW-0812">Transmembrane</keyword>
<dbReference type="InterPro" id="IPR002477">
    <property type="entry name" value="Peptidoglycan-bd-like"/>
</dbReference>
<keyword evidence="2" id="KW-0472">Membrane</keyword>
<feature type="region of interest" description="Disordered" evidence="1">
    <location>
        <begin position="308"/>
        <end position="350"/>
    </location>
</feature>